<evidence type="ECO:0000313" key="1">
    <source>
        <dbReference type="Proteomes" id="UP001652582"/>
    </source>
</evidence>
<organism evidence="1 2">
    <name type="scientific">Bicyclus anynana</name>
    <name type="common">Squinting bush brown butterfly</name>
    <dbReference type="NCBI Taxonomy" id="110368"/>
    <lineage>
        <taxon>Eukaryota</taxon>
        <taxon>Metazoa</taxon>
        <taxon>Ecdysozoa</taxon>
        <taxon>Arthropoda</taxon>
        <taxon>Hexapoda</taxon>
        <taxon>Insecta</taxon>
        <taxon>Pterygota</taxon>
        <taxon>Neoptera</taxon>
        <taxon>Endopterygota</taxon>
        <taxon>Lepidoptera</taxon>
        <taxon>Glossata</taxon>
        <taxon>Ditrysia</taxon>
        <taxon>Papilionoidea</taxon>
        <taxon>Nymphalidae</taxon>
        <taxon>Satyrinae</taxon>
        <taxon>Satyrini</taxon>
        <taxon>Mycalesina</taxon>
        <taxon>Bicyclus</taxon>
    </lineage>
</organism>
<proteinExistence type="predicted"/>
<keyword evidence="1" id="KW-1185">Reference proteome</keyword>
<dbReference type="InterPro" id="IPR043502">
    <property type="entry name" value="DNA/RNA_pol_sf"/>
</dbReference>
<dbReference type="GeneID" id="128198686"/>
<name>A0ABM3LPT9_BICAN</name>
<gene>
    <name evidence="2" type="primary">LOC128198686</name>
</gene>
<evidence type="ECO:0000313" key="2">
    <source>
        <dbReference type="RefSeq" id="XP_052741095.1"/>
    </source>
</evidence>
<accession>A0ABM3LPT9</accession>
<protein>
    <submittedName>
        <fullName evidence="2">Uncharacterized protein LOC128198686</fullName>
    </submittedName>
</protein>
<sequence length="113" mass="12610">MTRFRLECGVRQGELSSPALFNLNIIIDLGNARFGCSIDGQCVNSINYADDMMLLSPSVKVFRLLTIADEYTQKHSLLYNVKKIELLVFWAGSQKLENVPPMTNVTGGGIELR</sequence>
<dbReference type="Proteomes" id="UP001652582">
    <property type="component" value="Chromosome 13"/>
</dbReference>
<dbReference type="RefSeq" id="XP_052741095.1">
    <property type="nucleotide sequence ID" value="XM_052885135.1"/>
</dbReference>
<dbReference type="SUPFAM" id="SSF56672">
    <property type="entry name" value="DNA/RNA polymerases"/>
    <property type="match status" value="1"/>
</dbReference>
<reference evidence="2" key="1">
    <citation type="submission" date="2025-08" db="UniProtKB">
        <authorList>
            <consortium name="RefSeq"/>
        </authorList>
    </citation>
    <scope>IDENTIFICATION</scope>
</reference>